<dbReference type="Proteomes" id="UP000314294">
    <property type="component" value="Unassembled WGS sequence"/>
</dbReference>
<protein>
    <submittedName>
        <fullName evidence="2">Uncharacterized protein</fullName>
    </submittedName>
</protein>
<feature type="region of interest" description="Disordered" evidence="1">
    <location>
        <begin position="284"/>
        <end position="319"/>
    </location>
</feature>
<evidence type="ECO:0000313" key="3">
    <source>
        <dbReference type="Proteomes" id="UP000314294"/>
    </source>
</evidence>
<accession>A0A4Z2H009</accession>
<sequence>MPVSSSEIICYANVLFEAQTVGWEKPHGCRTVHEVLHRFVGSPYVVCQEGNIKETGCGHEEPGDSGACGVKRGPAEAAGESSGHREPAERGGLGERGRGAVKIGARNSCIEKRGRKVILESVVGLRRMKVALEMALTSSGTRCKTRRGKEKRRREVSLQEAVGGERESRRRRWEAGEENTGLPLLPLRQRWASGSHLPVRASSELPVIVMDGCRRMKETCLKRLLNAISELSLFDQYSNEDRQKKSVALSQLDREERGIRGRKPGRGVSRLGVREGSGWWQSVPQAGFWGQAPPDGHTGPPGPERGDTRTTPAKGGALN</sequence>
<feature type="compositionally biased region" description="Basic and acidic residues" evidence="1">
    <location>
        <begin position="82"/>
        <end position="97"/>
    </location>
</feature>
<organism evidence="2 3">
    <name type="scientific">Liparis tanakae</name>
    <name type="common">Tanaka's snailfish</name>
    <dbReference type="NCBI Taxonomy" id="230148"/>
    <lineage>
        <taxon>Eukaryota</taxon>
        <taxon>Metazoa</taxon>
        <taxon>Chordata</taxon>
        <taxon>Craniata</taxon>
        <taxon>Vertebrata</taxon>
        <taxon>Euteleostomi</taxon>
        <taxon>Actinopterygii</taxon>
        <taxon>Neopterygii</taxon>
        <taxon>Teleostei</taxon>
        <taxon>Neoteleostei</taxon>
        <taxon>Acanthomorphata</taxon>
        <taxon>Eupercaria</taxon>
        <taxon>Perciformes</taxon>
        <taxon>Cottioidei</taxon>
        <taxon>Cottales</taxon>
        <taxon>Liparidae</taxon>
        <taxon>Liparis</taxon>
    </lineage>
</organism>
<reference evidence="2 3" key="1">
    <citation type="submission" date="2019-03" db="EMBL/GenBank/DDBJ databases">
        <title>First draft genome of Liparis tanakae, snailfish: a comprehensive survey of snailfish specific genes.</title>
        <authorList>
            <person name="Kim W."/>
            <person name="Song I."/>
            <person name="Jeong J.-H."/>
            <person name="Kim D."/>
            <person name="Kim S."/>
            <person name="Ryu S."/>
            <person name="Song J.Y."/>
            <person name="Lee S.K."/>
        </authorList>
    </citation>
    <scope>NUCLEOTIDE SEQUENCE [LARGE SCALE GENOMIC DNA]</scope>
    <source>
        <tissue evidence="2">Muscle</tissue>
    </source>
</reference>
<proteinExistence type="predicted"/>
<dbReference type="AlphaFoldDB" id="A0A4Z2H009"/>
<gene>
    <name evidence="2" type="ORF">EYF80_030561</name>
</gene>
<evidence type="ECO:0000313" key="2">
    <source>
        <dbReference type="EMBL" id="TNN59188.1"/>
    </source>
</evidence>
<name>A0A4Z2H009_9TELE</name>
<keyword evidence="3" id="KW-1185">Reference proteome</keyword>
<comment type="caution">
    <text evidence="2">The sequence shown here is derived from an EMBL/GenBank/DDBJ whole genome shotgun (WGS) entry which is preliminary data.</text>
</comment>
<dbReference type="EMBL" id="SRLO01000361">
    <property type="protein sequence ID" value="TNN59188.1"/>
    <property type="molecule type" value="Genomic_DNA"/>
</dbReference>
<feature type="region of interest" description="Disordered" evidence="1">
    <location>
        <begin position="56"/>
        <end position="97"/>
    </location>
</feature>
<evidence type="ECO:0000256" key="1">
    <source>
        <dbReference type="SAM" id="MobiDB-lite"/>
    </source>
</evidence>